<dbReference type="SUPFAM" id="SSF55550">
    <property type="entry name" value="SH2 domain"/>
    <property type="match status" value="1"/>
</dbReference>
<dbReference type="PROSITE" id="PS50001">
    <property type="entry name" value="SH2"/>
    <property type="match status" value="1"/>
</dbReference>
<dbReference type="Gene3D" id="3.30.505.10">
    <property type="entry name" value="SH2 domain"/>
    <property type="match status" value="1"/>
</dbReference>
<dbReference type="AlphaFoldDB" id="A0A328DFS3"/>
<evidence type="ECO:0000313" key="5">
    <source>
        <dbReference type="EMBL" id="RAL44336.1"/>
    </source>
</evidence>
<keyword evidence="3" id="KW-0472">Membrane</keyword>
<organism evidence="5 6">
    <name type="scientific">Cuscuta australis</name>
    <dbReference type="NCBI Taxonomy" id="267555"/>
    <lineage>
        <taxon>Eukaryota</taxon>
        <taxon>Viridiplantae</taxon>
        <taxon>Streptophyta</taxon>
        <taxon>Embryophyta</taxon>
        <taxon>Tracheophyta</taxon>
        <taxon>Spermatophyta</taxon>
        <taxon>Magnoliopsida</taxon>
        <taxon>eudicotyledons</taxon>
        <taxon>Gunneridae</taxon>
        <taxon>Pentapetalae</taxon>
        <taxon>asterids</taxon>
        <taxon>lamiids</taxon>
        <taxon>Solanales</taxon>
        <taxon>Convolvulaceae</taxon>
        <taxon>Cuscuteae</taxon>
        <taxon>Cuscuta</taxon>
        <taxon>Cuscuta subgen. Grammica</taxon>
        <taxon>Cuscuta sect. Cleistogrammica</taxon>
    </lineage>
</organism>
<gene>
    <name evidence="5" type="ORF">DM860_017442</name>
</gene>
<keyword evidence="6" id="KW-1185">Reference proteome</keyword>
<dbReference type="InterPro" id="IPR013320">
    <property type="entry name" value="ConA-like_dom_sf"/>
</dbReference>
<dbReference type="GO" id="GO:0007165">
    <property type="term" value="P:signal transduction"/>
    <property type="evidence" value="ECO:0007669"/>
    <property type="project" value="InterPro"/>
</dbReference>
<keyword evidence="1 2" id="KW-0727">SH2 domain</keyword>
<dbReference type="InterPro" id="IPR000980">
    <property type="entry name" value="SH2"/>
</dbReference>
<feature type="domain" description="SH2" evidence="4">
    <location>
        <begin position="624"/>
        <end position="704"/>
    </location>
</feature>
<evidence type="ECO:0000256" key="2">
    <source>
        <dbReference type="PROSITE-ProRule" id="PRU00191"/>
    </source>
</evidence>
<reference evidence="5 6" key="1">
    <citation type="submission" date="2018-06" db="EMBL/GenBank/DDBJ databases">
        <title>The Genome of Cuscuta australis (Dodder) Provides Insight into the Evolution of Plant Parasitism.</title>
        <authorList>
            <person name="Liu H."/>
        </authorList>
    </citation>
    <scope>NUCLEOTIDE SEQUENCE [LARGE SCALE GENOMIC DNA]</scope>
    <source>
        <strain evidence="6">cv. Yunnan</strain>
        <tissue evidence="5">Vines</tissue>
    </source>
</reference>
<dbReference type="Proteomes" id="UP000249390">
    <property type="component" value="Unassembled WGS sequence"/>
</dbReference>
<dbReference type="PANTHER" id="PTHR11801">
    <property type="entry name" value="SIGNAL TRANSDUCER AND ACTIVATOR OF TRANSCRIPTION"/>
    <property type="match status" value="1"/>
</dbReference>
<dbReference type="InterPro" id="IPR001217">
    <property type="entry name" value="STAT"/>
</dbReference>
<evidence type="ECO:0000256" key="3">
    <source>
        <dbReference type="SAM" id="Phobius"/>
    </source>
</evidence>
<keyword evidence="3" id="KW-0812">Transmembrane</keyword>
<dbReference type="EMBL" id="NQVE01000145">
    <property type="protein sequence ID" value="RAL44336.1"/>
    <property type="molecule type" value="Genomic_DNA"/>
</dbReference>
<name>A0A328DFS3_9ASTE</name>
<dbReference type="GO" id="GO:0003700">
    <property type="term" value="F:DNA-binding transcription factor activity"/>
    <property type="evidence" value="ECO:0007669"/>
    <property type="project" value="InterPro"/>
</dbReference>
<protein>
    <recommendedName>
        <fullName evidence="4">SH2 domain-containing protein</fullName>
    </recommendedName>
</protein>
<dbReference type="SUPFAM" id="SSF49899">
    <property type="entry name" value="Concanavalin A-like lectins/glucanases"/>
    <property type="match status" value="1"/>
</dbReference>
<evidence type="ECO:0000256" key="1">
    <source>
        <dbReference type="ARBA" id="ARBA00022999"/>
    </source>
</evidence>
<feature type="transmembrane region" description="Helical" evidence="3">
    <location>
        <begin position="713"/>
        <end position="746"/>
    </location>
</feature>
<accession>A0A328DFS3</accession>
<comment type="caution">
    <text evidence="5">The sequence shown here is derived from an EMBL/GenBank/DDBJ whole genome shotgun (WGS) entry which is preliminary data.</text>
</comment>
<dbReference type="InterPro" id="IPR036860">
    <property type="entry name" value="SH2_dom_sf"/>
</dbReference>
<evidence type="ECO:0000259" key="4">
    <source>
        <dbReference type="PROSITE" id="PS50001"/>
    </source>
</evidence>
<sequence>MGFLELGSYVPLKDLRVEISEVEGRGANGGFTLCFWLYLNNATPLPSAILLQEHPDIACNAPFLILDEQNRIMIFPLFFLHQEASVASNAISWKQVPSASTKKQFPVKKWVHISCEISQVLLRLHIDGEIIGEMHSTSPVNSDFHSDISRKVSLCCIKGNNGALQGYMYGLGLFSEVPSIQSHCFKDSPIQLSIDSSSAYEIDEDVDGVWNIVGGKASCRKKFSLDVMLLDALGRPVNEEGEVVASLVYADSEEPVEKPSDAEAPLLSSYDGVESTSSDRPSKLIQGRASFKLKISQLSSKCNNRLFRVKFYIPKMGRYPFFEALSTPIRCVSRCRPVRSSSATWKKSPSSIHSLNRSQSPVLDGGASDVLYNIVHEAKQSPSSKRVKLGQDISLSLLKDEDDCMLKEAEVESNSHVWTTTNEDNVACMNGIVGREESHDDGAENFSFDSENSEATNLVPGNFSPRMGPISDLVVFKYCIGGVSERCGLLKELALTYEDEALGSFSEQVSLFTGCSHHKRQILMSKRLIDIGIKCWTLISKNSENVLWDDMISWLKDHFLKLTFCRTRCLTRQDFEILRRIAGCQDMTVCQENFEKMWCWLYPVAFTLSQKQSNSLWSSVSPKWIEGFITKEEAESSLRQGPGGGGGLQPPGTFILRFPTSRSWPHPDAGTLLVTYVATDYTIHHRLLSPDYYLYRHAYVFSTFLSQSFLFYFFTYCVCVCVCVCVSVCMCVCVYVCMCVCVVCMYACMHV</sequence>
<proteinExistence type="predicted"/>
<evidence type="ECO:0000313" key="6">
    <source>
        <dbReference type="Proteomes" id="UP000249390"/>
    </source>
</evidence>
<keyword evidence="3" id="KW-1133">Transmembrane helix</keyword>